<reference evidence="2 3" key="1">
    <citation type="submission" date="2023-02" db="EMBL/GenBank/DDBJ databases">
        <title>LHISI_Scaffold_Assembly.</title>
        <authorList>
            <person name="Stuart O.P."/>
            <person name="Cleave R."/>
            <person name="Magrath M.J.L."/>
            <person name="Mikheyev A.S."/>
        </authorList>
    </citation>
    <scope>NUCLEOTIDE SEQUENCE [LARGE SCALE GENOMIC DNA]</scope>
    <source>
        <strain evidence="2">Daus_M_001</strain>
        <tissue evidence="2">Leg muscle</tissue>
    </source>
</reference>
<name>A0ABQ9I7G5_9NEOP</name>
<dbReference type="EMBL" id="JARBHB010000002">
    <property type="protein sequence ID" value="KAJ8892194.1"/>
    <property type="molecule type" value="Genomic_DNA"/>
</dbReference>
<proteinExistence type="predicted"/>
<comment type="caution">
    <text evidence="2">The sequence shown here is derived from an EMBL/GenBank/DDBJ whole genome shotgun (WGS) entry which is preliminary data.</text>
</comment>
<evidence type="ECO:0000313" key="2">
    <source>
        <dbReference type="EMBL" id="KAJ8892194.1"/>
    </source>
</evidence>
<organism evidence="2 3">
    <name type="scientific">Dryococelus australis</name>
    <dbReference type="NCBI Taxonomy" id="614101"/>
    <lineage>
        <taxon>Eukaryota</taxon>
        <taxon>Metazoa</taxon>
        <taxon>Ecdysozoa</taxon>
        <taxon>Arthropoda</taxon>
        <taxon>Hexapoda</taxon>
        <taxon>Insecta</taxon>
        <taxon>Pterygota</taxon>
        <taxon>Neoptera</taxon>
        <taxon>Polyneoptera</taxon>
        <taxon>Phasmatodea</taxon>
        <taxon>Verophasmatodea</taxon>
        <taxon>Anareolatae</taxon>
        <taxon>Phasmatidae</taxon>
        <taxon>Eurycanthinae</taxon>
        <taxon>Dryococelus</taxon>
    </lineage>
</organism>
<accession>A0ABQ9I7G5</accession>
<feature type="region of interest" description="Disordered" evidence="1">
    <location>
        <begin position="32"/>
        <end position="58"/>
    </location>
</feature>
<sequence length="89" mass="9995">MQGVKATLATVLKDAEGEVLELDSLDQLRTKAPVKKNVKEDKGDSDPPEKRTGISQNSQDCLALVSSEHAMLKLRIKFMERHQHHNQTM</sequence>
<evidence type="ECO:0000313" key="3">
    <source>
        <dbReference type="Proteomes" id="UP001159363"/>
    </source>
</evidence>
<dbReference type="Proteomes" id="UP001159363">
    <property type="component" value="Chromosome 2"/>
</dbReference>
<keyword evidence="3" id="KW-1185">Reference proteome</keyword>
<evidence type="ECO:0000256" key="1">
    <source>
        <dbReference type="SAM" id="MobiDB-lite"/>
    </source>
</evidence>
<protein>
    <submittedName>
        <fullName evidence="2">Uncharacterized protein</fullName>
    </submittedName>
</protein>
<feature type="compositionally biased region" description="Basic and acidic residues" evidence="1">
    <location>
        <begin position="37"/>
        <end position="52"/>
    </location>
</feature>
<gene>
    <name evidence="2" type="ORF">PR048_004774</name>
</gene>